<sequence>MIVQQQRIRIKLRAYDYQLLNQSCQKIVDTANTTQSKVIGPIPLPTKRRVYCVLRSPHVDKDSREHFELRAHYRVLDILQPSLKTIDALIKLSLPFGVDIEVKL</sequence>
<dbReference type="NCBIfam" id="TIGR01049">
    <property type="entry name" value="rpsJ_bact"/>
    <property type="match status" value="1"/>
</dbReference>
<dbReference type="PRINTS" id="PR00971">
    <property type="entry name" value="RIBOSOMALS10"/>
</dbReference>
<dbReference type="NCBIfam" id="NF001861">
    <property type="entry name" value="PRK00596.1"/>
    <property type="match status" value="1"/>
</dbReference>
<organism evidence="6">
    <name type="scientific">Hildenbrandia rivularis</name>
    <dbReference type="NCBI Taxonomy" id="135206"/>
    <lineage>
        <taxon>Eukaryota</taxon>
        <taxon>Rhodophyta</taxon>
        <taxon>Florideophyceae</taxon>
        <taxon>Hildenbrandiophycidae</taxon>
        <taxon>Hildenbrandiales</taxon>
        <taxon>Hildenbrandiaceae</taxon>
        <taxon>Hildenbrandia</taxon>
    </lineage>
</organism>
<dbReference type="InterPro" id="IPR036838">
    <property type="entry name" value="Ribosomal_uS10_dom_sf"/>
</dbReference>
<geneLocation type="plastid" evidence="6"/>
<dbReference type="GO" id="GO:1990904">
    <property type="term" value="C:ribonucleoprotein complex"/>
    <property type="evidence" value="ECO:0007669"/>
    <property type="project" value="UniProtKB-KW"/>
</dbReference>
<keyword evidence="3" id="KW-0687">Ribonucleoprotein</keyword>
<dbReference type="InterPro" id="IPR001848">
    <property type="entry name" value="Ribosomal_uS10"/>
</dbReference>
<keyword evidence="2 6" id="KW-0689">Ribosomal protein</keyword>
<gene>
    <name evidence="6" type="primary">rps10</name>
    <name evidence="6" type="ORF">Hrvl_156</name>
</gene>
<dbReference type="SUPFAM" id="SSF54999">
    <property type="entry name" value="Ribosomal protein S10"/>
    <property type="match status" value="1"/>
</dbReference>
<dbReference type="GO" id="GO:0005840">
    <property type="term" value="C:ribosome"/>
    <property type="evidence" value="ECO:0007669"/>
    <property type="project" value="UniProtKB-KW"/>
</dbReference>
<feature type="domain" description="Small ribosomal subunit protein uS10" evidence="5">
    <location>
        <begin position="9"/>
        <end position="103"/>
    </location>
</feature>
<protein>
    <recommendedName>
        <fullName evidence="4">30S ribosomal protein S10, chloroplastic</fullName>
    </recommendedName>
</protein>
<proteinExistence type="inferred from homology"/>
<evidence type="ECO:0000256" key="1">
    <source>
        <dbReference type="ARBA" id="ARBA00007102"/>
    </source>
</evidence>
<dbReference type="FunFam" id="3.30.70.600:FF:000003">
    <property type="entry name" value="30S ribosomal protein S10"/>
    <property type="match status" value="1"/>
</dbReference>
<dbReference type="GeneID" id="29074228"/>
<keyword evidence="6" id="KW-0934">Plastid</keyword>
<dbReference type="GO" id="GO:0006412">
    <property type="term" value="P:translation"/>
    <property type="evidence" value="ECO:0007669"/>
    <property type="project" value="InterPro"/>
</dbReference>
<dbReference type="PANTHER" id="PTHR11700">
    <property type="entry name" value="30S RIBOSOMAL PROTEIN S10 FAMILY MEMBER"/>
    <property type="match status" value="1"/>
</dbReference>
<dbReference type="Pfam" id="PF00338">
    <property type="entry name" value="Ribosomal_S10"/>
    <property type="match status" value="1"/>
</dbReference>
<dbReference type="EMBL" id="KX284723">
    <property type="protein sequence ID" value="AOM67216.1"/>
    <property type="molecule type" value="Genomic_DNA"/>
</dbReference>
<evidence type="ECO:0000256" key="2">
    <source>
        <dbReference type="ARBA" id="ARBA00022980"/>
    </source>
</evidence>
<dbReference type="SMART" id="SM01403">
    <property type="entry name" value="Ribosomal_S10"/>
    <property type="match status" value="1"/>
</dbReference>
<dbReference type="HAMAP" id="MF_00508">
    <property type="entry name" value="Ribosomal_uS10"/>
    <property type="match status" value="1"/>
</dbReference>
<accession>A0A1C9CFP4</accession>
<dbReference type="AlphaFoldDB" id="A0A1C9CFP4"/>
<evidence type="ECO:0000313" key="6">
    <source>
        <dbReference type="EMBL" id="AOM67216.1"/>
    </source>
</evidence>
<evidence type="ECO:0000256" key="3">
    <source>
        <dbReference type="ARBA" id="ARBA00023274"/>
    </source>
</evidence>
<evidence type="ECO:0000256" key="4">
    <source>
        <dbReference type="ARBA" id="ARBA00076889"/>
    </source>
</evidence>
<reference evidence="6" key="1">
    <citation type="journal article" date="2016" name="BMC Biol.">
        <title>Parallel evolution of highly conserved plastid genome architecture in red seaweeds and seed plants.</title>
        <authorList>
            <person name="Lee J."/>
            <person name="Cho C.H."/>
            <person name="Park S.I."/>
            <person name="Choi J.W."/>
            <person name="Song H.S."/>
            <person name="West J.A."/>
            <person name="Bhattacharya D."/>
            <person name="Yoon H.S."/>
        </authorList>
    </citation>
    <scope>NUCLEOTIDE SEQUENCE</scope>
</reference>
<dbReference type="Gene3D" id="3.30.70.600">
    <property type="entry name" value="Ribosomal protein S10 domain"/>
    <property type="match status" value="1"/>
</dbReference>
<dbReference type="GO" id="GO:0003735">
    <property type="term" value="F:structural constituent of ribosome"/>
    <property type="evidence" value="ECO:0007669"/>
    <property type="project" value="InterPro"/>
</dbReference>
<evidence type="ECO:0000259" key="5">
    <source>
        <dbReference type="SMART" id="SM01403"/>
    </source>
</evidence>
<comment type="similarity">
    <text evidence="1">Belongs to the universal ribosomal protein uS10 family.</text>
</comment>
<dbReference type="RefSeq" id="YP_009297672.1">
    <property type="nucleotide sequence ID" value="NC_031177.1"/>
</dbReference>
<dbReference type="InterPro" id="IPR027486">
    <property type="entry name" value="Ribosomal_uS10_dom"/>
</dbReference>
<name>A0A1C9CFP4_9FLOR</name>